<dbReference type="InterPro" id="IPR029052">
    <property type="entry name" value="Metallo-depent_PP-like"/>
</dbReference>
<reference evidence="7 8" key="2">
    <citation type="submission" date="2019-05" db="EMBL/GenBank/DDBJ databases">
        <title>Genome evolution of the obligate endosymbiont Buchnera aphidicola.</title>
        <authorList>
            <person name="Moran N.A."/>
        </authorList>
    </citation>
    <scope>NUCLEOTIDE SEQUENCE [LARGE SCALE GENOMIC DNA]</scope>
    <source>
        <strain evidence="7 8">Hla</strain>
    </source>
</reference>
<evidence type="ECO:0000256" key="3">
    <source>
        <dbReference type="ARBA" id="ARBA00022801"/>
    </source>
</evidence>
<dbReference type="Proteomes" id="UP000298738">
    <property type="component" value="Chromosome"/>
</dbReference>
<gene>
    <name evidence="5 7" type="primary">apaH</name>
    <name evidence="7" type="ORF">D9V68_00715</name>
</gene>
<dbReference type="HAMAP" id="MF_00199">
    <property type="entry name" value="ApaH"/>
    <property type="match status" value="1"/>
</dbReference>
<sequence>MSTYFISDIHGCYKELRLLLEKSFFNYKQDYLWIAGDLVSRGPDSLKVLRYLYSFKNRLKIVLGNHDINLIAVYSGIRKNKKENYFDKFLSAPDSYKLIKWLRYQSLLIIDEKHKIIMSHAGISPQWTCDTAKTCAFEIEEFLRHQNYALFLEAMYSNNINLWQSNLNRLDRLRYSINTFTRMRYCYPDSRLDMFCKKSPDFVKYPLKPWFVMPRKISKEYFIFFGHWSSLKGTHVPEPFFALDAGCCWGEELVMLRWEDKTWFHQSYLSK</sequence>
<evidence type="ECO:0000256" key="5">
    <source>
        <dbReference type="HAMAP-Rule" id="MF_00199"/>
    </source>
</evidence>
<accession>A0A4D6XY48</accession>
<evidence type="ECO:0000313" key="7">
    <source>
        <dbReference type="EMBL" id="QCI20879.1"/>
    </source>
</evidence>
<keyword evidence="3 5" id="KW-0378">Hydrolase</keyword>
<comment type="function">
    <text evidence="1 5">Hydrolyzes diadenosine 5',5'''-P1,P4-tetraphosphate to yield ADP.</text>
</comment>
<dbReference type="EC" id="3.6.1.41" evidence="5"/>
<dbReference type="InterPro" id="IPR004617">
    <property type="entry name" value="ApaH"/>
</dbReference>
<dbReference type="GO" id="GO:0008803">
    <property type="term" value="F:bis(5'-nucleosyl)-tetraphosphatase (symmetrical) activity"/>
    <property type="evidence" value="ECO:0007669"/>
    <property type="project" value="UniProtKB-UniRule"/>
</dbReference>
<dbReference type="OrthoDB" id="9807890at2"/>
<dbReference type="RefSeq" id="WP_158357375.1">
    <property type="nucleotide sequence ID" value="NZ_CP034876.1"/>
</dbReference>
<dbReference type="AlphaFoldDB" id="A0A4D6XY48"/>
<evidence type="ECO:0000256" key="4">
    <source>
        <dbReference type="ARBA" id="ARBA00049417"/>
    </source>
</evidence>
<dbReference type="SUPFAM" id="SSF56300">
    <property type="entry name" value="Metallo-dependent phosphatases"/>
    <property type="match status" value="1"/>
</dbReference>
<dbReference type="Pfam" id="PF00149">
    <property type="entry name" value="Metallophos"/>
    <property type="match status" value="1"/>
</dbReference>
<dbReference type="InterPro" id="IPR004843">
    <property type="entry name" value="Calcineurin-like_PHP"/>
</dbReference>
<dbReference type="Gene3D" id="3.60.21.10">
    <property type="match status" value="1"/>
</dbReference>
<name>A0A4D6XY48_9GAMM</name>
<protein>
    <recommendedName>
        <fullName evidence="5">Bis(5'-nucleosyl)-tetraphosphatase, symmetrical</fullName>
        <ecNumber evidence="5">3.6.1.41</ecNumber>
    </recommendedName>
    <alternativeName>
        <fullName evidence="5">Ap4A hydrolase</fullName>
    </alternativeName>
    <alternativeName>
        <fullName evidence="5">Diadenosine 5',5'''-P1,P4-tetraphosphate pyrophosphohydrolase</fullName>
    </alternativeName>
    <alternativeName>
        <fullName evidence="5">Diadenosine tetraphosphatase</fullName>
    </alternativeName>
</protein>
<dbReference type="EMBL" id="CP034876">
    <property type="protein sequence ID" value="QCI20879.1"/>
    <property type="molecule type" value="Genomic_DNA"/>
</dbReference>
<evidence type="ECO:0000313" key="8">
    <source>
        <dbReference type="Proteomes" id="UP000298738"/>
    </source>
</evidence>
<reference evidence="7 8" key="1">
    <citation type="submission" date="2018-12" db="EMBL/GenBank/DDBJ databases">
        <authorList>
            <person name="Chong R.A."/>
        </authorList>
    </citation>
    <scope>NUCLEOTIDE SEQUENCE [LARGE SCALE GENOMIC DNA]</scope>
    <source>
        <strain evidence="7 8">Hla</strain>
    </source>
</reference>
<proteinExistence type="inferred from homology"/>
<evidence type="ECO:0000256" key="1">
    <source>
        <dbReference type="ARBA" id="ARBA00003413"/>
    </source>
</evidence>
<organism evidence="7 8">
    <name type="scientific">Buchnera aphidicola</name>
    <name type="common">Hyperomyzus lactucae</name>
    <dbReference type="NCBI Taxonomy" id="1241860"/>
    <lineage>
        <taxon>Bacteria</taxon>
        <taxon>Pseudomonadati</taxon>
        <taxon>Pseudomonadota</taxon>
        <taxon>Gammaproteobacteria</taxon>
        <taxon>Enterobacterales</taxon>
        <taxon>Erwiniaceae</taxon>
        <taxon>Buchnera</taxon>
    </lineage>
</organism>
<dbReference type="PANTHER" id="PTHR40942">
    <property type="match status" value="1"/>
</dbReference>
<dbReference type="PANTHER" id="PTHR40942:SF2">
    <property type="entry name" value="CYTOCHROME-RELATED"/>
    <property type="match status" value="1"/>
</dbReference>
<dbReference type="NCBIfam" id="NF001204">
    <property type="entry name" value="PRK00166.1"/>
    <property type="match status" value="1"/>
</dbReference>
<comment type="catalytic activity">
    <reaction evidence="4 5">
        <text>P(1),P(4)-bis(5'-adenosyl) tetraphosphate + H2O = 2 ADP + 2 H(+)</text>
        <dbReference type="Rhea" id="RHEA:24252"/>
        <dbReference type="ChEBI" id="CHEBI:15377"/>
        <dbReference type="ChEBI" id="CHEBI:15378"/>
        <dbReference type="ChEBI" id="CHEBI:58141"/>
        <dbReference type="ChEBI" id="CHEBI:456216"/>
        <dbReference type="EC" id="3.6.1.41"/>
    </reaction>
</comment>
<evidence type="ECO:0000256" key="2">
    <source>
        <dbReference type="ARBA" id="ARBA00005419"/>
    </source>
</evidence>
<feature type="domain" description="Calcineurin-like phosphoesterase" evidence="6">
    <location>
        <begin position="1"/>
        <end position="156"/>
    </location>
</feature>
<dbReference type="NCBIfam" id="TIGR00668">
    <property type="entry name" value="apaH"/>
    <property type="match status" value="1"/>
</dbReference>
<comment type="similarity">
    <text evidence="2 5">Belongs to the Ap4A hydrolase family.</text>
</comment>
<evidence type="ECO:0000259" key="6">
    <source>
        <dbReference type="Pfam" id="PF00149"/>
    </source>
</evidence>
<dbReference type="PIRSF" id="PIRSF000903">
    <property type="entry name" value="B5n-ttraPtase_sm"/>
    <property type="match status" value="1"/>
</dbReference>
<dbReference type="CDD" id="cd07422">
    <property type="entry name" value="MPP_ApaH"/>
    <property type="match status" value="1"/>
</dbReference>